<reference evidence="3" key="2">
    <citation type="submission" date="2022-10" db="EMBL/GenBank/DDBJ databases">
        <authorList>
            <consortium name="ENA_rothamsted_submissions"/>
            <consortium name="culmorum"/>
            <person name="King R."/>
        </authorList>
    </citation>
    <scope>NUCLEOTIDE SEQUENCE</scope>
</reference>
<feature type="region of interest" description="Disordered" evidence="1">
    <location>
        <begin position="394"/>
        <end position="413"/>
    </location>
</feature>
<dbReference type="GO" id="GO:0090307">
    <property type="term" value="P:mitotic spindle assembly"/>
    <property type="evidence" value="ECO:0007669"/>
    <property type="project" value="TreeGrafter"/>
</dbReference>
<dbReference type="AlphaFoldDB" id="A0A9P0DPC9"/>
<dbReference type="SMART" id="SM01349">
    <property type="entry name" value="TOG"/>
    <property type="match status" value="1"/>
</dbReference>
<dbReference type="GO" id="GO:0040001">
    <property type="term" value="P:establishment of mitotic spindle localization"/>
    <property type="evidence" value="ECO:0007669"/>
    <property type="project" value="TreeGrafter"/>
</dbReference>
<protein>
    <recommendedName>
        <fullName evidence="2">TOG domain-containing protein</fullName>
    </recommendedName>
</protein>
<dbReference type="InterPro" id="IPR011989">
    <property type="entry name" value="ARM-like"/>
</dbReference>
<feature type="compositionally biased region" description="Polar residues" evidence="1">
    <location>
        <begin position="132"/>
        <end position="147"/>
    </location>
</feature>
<dbReference type="Gene3D" id="1.25.10.10">
    <property type="entry name" value="Leucine-rich Repeat Variant"/>
    <property type="match status" value="1"/>
</dbReference>
<proteinExistence type="predicted"/>
<dbReference type="GO" id="GO:0045180">
    <property type="term" value="C:basal cortex"/>
    <property type="evidence" value="ECO:0007669"/>
    <property type="project" value="TreeGrafter"/>
</dbReference>
<dbReference type="GO" id="GO:0008017">
    <property type="term" value="F:microtubule binding"/>
    <property type="evidence" value="ECO:0007669"/>
    <property type="project" value="TreeGrafter"/>
</dbReference>
<dbReference type="GO" id="GO:0000776">
    <property type="term" value="C:kinetochore"/>
    <property type="evidence" value="ECO:0007669"/>
    <property type="project" value="TreeGrafter"/>
</dbReference>
<feature type="compositionally biased region" description="Basic and acidic residues" evidence="1">
    <location>
        <begin position="402"/>
        <end position="413"/>
    </location>
</feature>
<dbReference type="OrthoDB" id="63891at2759"/>
<dbReference type="InterPro" id="IPR024395">
    <property type="entry name" value="CLASP_N_dom"/>
</dbReference>
<dbReference type="GO" id="GO:0072686">
    <property type="term" value="C:mitotic spindle"/>
    <property type="evidence" value="ECO:0007669"/>
    <property type="project" value="TreeGrafter"/>
</dbReference>
<dbReference type="EMBL" id="OU896713">
    <property type="protein sequence ID" value="CAH1176738.1"/>
    <property type="molecule type" value="Genomic_DNA"/>
</dbReference>
<evidence type="ECO:0000313" key="3">
    <source>
        <dbReference type="EMBL" id="CAH1176738.1"/>
    </source>
</evidence>
<evidence type="ECO:0000259" key="2">
    <source>
        <dbReference type="SMART" id="SM01349"/>
    </source>
</evidence>
<dbReference type="PANTHER" id="PTHR21567:SF88">
    <property type="entry name" value="TOG DOMAIN-CONTAINING PROTEIN"/>
    <property type="match status" value="1"/>
</dbReference>
<evidence type="ECO:0000256" key="1">
    <source>
        <dbReference type="SAM" id="MobiDB-lite"/>
    </source>
</evidence>
<sequence length="676" mass="76799">MPHSDPARRRKTLFSNSVYPKNHDEAGTFVCEKIKTMSTQTNFNSSTTVNLSKSPNKVQVYRETQTQTSKTVISLDCPKSSVGDFSPDSLSPRFDNYKEELSPRSKNDKFPFSLHSFRSPRYNFGKQRDDITPQQSKRNQESSTNPEDSADRPLQLGSNQGFTVKEKITKGQNASSSRLASSSKKLLTPRALDPSPVYLESNLVKECEAEKPTKCCGDVLDPQPTGSKLSNVPSHKRKQAINYLDQCEGCHQCEMCEKRQKELLSGNVLTKTFLEKNRSKLRGYSYSDRTNYGSNKLKSQSYVESLQLSLESPRMRGKTRIPVARTAMKNADEKYTECTRPLHNLCHPSLASNLDEISQMEMKAKSYSFMSPTISSERKDKSIEIKCLGKLISPTRRGRSTSPEHDFKAGDAGKVPYIDKSDITFDKTRKESKLSVKSSCNETASNTSTGSTENALFQAIGKLRDENWNTALRGLAEVVEICRLVDSELVFPHMTIINQRLVELIKSPRSHVCRTSCQAVGHLFEFIKDTRRPEFDELVDTLLCKCADSNKFIRHDANLALDCMVTHVPTFHSVRAVTSKAPDHKNPLVRTAAARLLVCALVLHGPPNVLHPQSNEYTRRRVVHNMVKFMEDRYGDVRKYGERIYKMLNKDRTFELYLNRYLERDVVNKLRHTFRT</sequence>
<feature type="compositionally biased region" description="Low complexity" evidence="1">
    <location>
        <begin position="174"/>
        <end position="185"/>
    </location>
</feature>
<dbReference type="GO" id="GO:0005815">
    <property type="term" value="C:microtubule organizing center"/>
    <property type="evidence" value="ECO:0007669"/>
    <property type="project" value="TreeGrafter"/>
</dbReference>
<feature type="domain" description="TOG" evidence="2">
    <location>
        <begin position="438"/>
        <end position="671"/>
    </location>
</feature>
<dbReference type="InterPro" id="IPR016024">
    <property type="entry name" value="ARM-type_fold"/>
</dbReference>
<organism evidence="3 4">
    <name type="scientific">Phaedon cochleariae</name>
    <name type="common">Mustard beetle</name>
    <dbReference type="NCBI Taxonomy" id="80249"/>
    <lineage>
        <taxon>Eukaryota</taxon>
        <taxon>Metazoa</taxon>
        <taxon>Ecdysozoa</taxon>
        <taxon>Arthropoda</taxon>
        <taxon>Hexapoda</taxon>
        <taxon>Insecta</taxon>
        <taxon>Pterygota</taxon>
        <taxon>Neoptera</taxon>
        <taxon>Endopterygota</taxon>
        <taxon>Coleoptera</taxon>
        <taxon>Polyphaga</taxon>
        <taxon>Cucujiformia</taxon>
        <taxon>Chrysomeloidea</taxon>
        <taxon>Chrysomelidae</taxon>
        <taxon>Chrysomelinae</taxon>
        <taxon>Chrysomelini</taxon>
        <taxon>Phaedon</taxon>
    </lineage>
</organism>
<dbReference type="InterPro" id="IPR034085">
    <property type="entry name" value="TOG"/>
</dbReference>
<reference evidence="3" key="1">
    <citation type="submission" date="2022-01" db="EMBL/GenBank/DDBJ databases">
        <authorList>
            <person name="King R."/>
        </authorList>
    </citation>
    <scope>NUCLEOTIDE SEQUENCE</scope>
</reference>
<dbReference type="GO" id="GO:0005876">
    <property type="term" value="C:spindle microtubule"/>
    <property type="evidence" value="ECO:0007669"/>
    <property type="project" value="TreeGrafter"/>
</dbReference>
<keyword evidence="4" id="KW-1185">Reference proteome</keyword>
<feature type="region of interest" description="Disordered" evidence="1">
    <location>
        <begin position="77"/>
        <end position="185"/>
    </location>
</feature>
<name>A0A9P0DPC9_PHACE</name>
<dbReference type="PANTHER" id="PTHR21567">
    <property type="entry name" value="CLASP"/>
    <property type="match status" value="1"/>
</dbReference>
<feature type="compositionally biased region" description="Basic and acidic residues" evidence="1">
    <location>
        <begin position="95"/>
        <end position="109"/>
    </location>
</feature>
<evidence type="ECO:0000313" key="4">
    <source>
        <dbReference type="Proteomes" id="UP001153737"/>
    </source>
</evidence>
<dbReference type="SUPFAM" id="SSF48371">
    <property type="entry name" value="ARM repeat"/>
    <property type="match status" value="1"/>
</dbReference>
<dbReference type="Pfam" id="PF12348">
    <property type="entry name" value="CLASP_N"/>
    <property type="match status" value="1"/>
</dbReference>
<dbReference type="Proteomes" id="UP001153737">
    <property type="component" value="Chromosome 7"/>
</dbReference>
<dbReference type="GO" id="GO:0005881">
    <property type="term" value="C:cytoplasmic microtubule"/>
    <property type="evidence" value="ECO:0007669"/>
    <property type="project" value="TreeGrafter"/>
</dbReference>
<accession>A0A9P0DPC9</accession>
<gene>
    <name evidence="3" type="ORF">PHAECO_LOCUS10962</name>
</gene>